<dbReference type="AlphaFoldDB" id="A0A4V6A0U7"/>
<dbReference type="Proteomes" id="UP000298663">
    <property type="component" value="Unassembled WGS sequence"/>
</dbReference>
<name>A0A4V6A0U7_STECR</name>
<evidence type="ECO:0000313" key="2">
    <source>
        <dbReference type="Proteomes" id="UP000298663"/>
    </source>
</evidence>
<evidence type="ECO:0000313" key="1">
    <source>
        <dbReference type="EMBL" id="TKR72475.1"/>
    </source>
</evidence>
<organism evidence="1 2">
    <name type="scientific">Steinernema carpocapsae</name>
    <name type="common">Entomopathogenic nematode</name>
    <dbReference type="NCBI Taxonomy" id="34508"/>
    <lineage>
        <taxon>Eukaryota</taxon>
        <taxon>Metazoa</taxon>
        <taxon>Ecdysozoa</taxon>
        <taxon>Nematoda</taxon>
        <taxon>Chromadorea</taxon>
        <taxon>Rhabditida</taxon>
        <taxon>Tylenchina</taxon>
        <taxon>Panagrolaimomorpha</taxon>
        <taxon>Strongyloidoidea</taxon>
        <taxon>Steinernematidae</taxon>
        <taxon>Steinernema</taxon>
    </lineage>
</organism>
<sequence>MRLASSTSFQSYTAGRSSLRSFDRPPAMRVTPLLFLLTAFLSTGRSQDPHDRSSKYKIYLISNQNGSLEVGVPPDDAVKNIARSDSGNQCSKSEFYLRPISIALDDQSPKKKMFIFCCKECRRYIDDDGNGEKRTLTLHAARLLASLEDENAVQSLGSFDSTKSCVNLQGYEESHESGRCLFHVDRDQLYSGNTLTAPKLAFPLRKNDEDLCEEELTWDNYRLTCYCSTSNRNCAYSKKFHASAKKFNKRFLAQKKSALEFFHRSKQGQKKYHCAYGTVAENKLGVIQAAIQNLPHFDGLNEPRWLKRGDDREPKPVCIIKAIFAPMPDSGLYMYNVSFEMGSQNGLREADNDWMLLEPECPANIPLGKKVVLYKTCSSGNACNHFSKHLPVDVYEVMGAHVRSNPNSTYNKNFGLNLTWAERCDFTIEFFRNALMHYDKKCYFHYDVELKKKIPFLGQNAQSAVEVEKVDYGDYEDFDDEEDDAEEDEEEEACDCFRETKVLTRSRMSGCPEGVDIFEDTDSPVRDVITCVYNLRVSTASPPTEKRLDKIFKKTLKDYGFRCANGSLRFGDLRTHVWDNGFIVDTAIPACGIILYRSKDDYILNLHSVEDDEDLREFYYDHFVAHKRVKGIAYSYDSDMDMVVMICAAVLCNAKESLAEMMLPIYHMNNLESQDTQLQRCGEEACASHEGCYEVFNLKDESNVTKGCISNVASEPDLSHVQACLKGTDRTNICFQVERIEEGFPEYYKVCCDYARYVKAKE</sequence>
<gene>
    <name evidence="1" type="ORF">L596_019912</name>
</gene>
<keyword evidence="2" id="KW-1185">Reference proteome</keyword>
<reference evidence="1 2" key="2">
    <citation type="journal article" date="2019" name="G3 (Bethesda)">
        <title>Hybrid Assembly of the Genome of the Entomopathogenic Nematode Steinernema carpocapsae Identifies the X-Chromosome.</title>
        <authorList>
            <person name="Serra L."/>
            <person name="Macchietto M."/>
            <person name="Macias-Munoz A."/>
            <person name="McGill C.J."/>
            <person name="Rodriguez I.M."/>
            <person name="Rodriguez B."/>
            <person name="Murad R."/>
            <person name="Mortazavi A."/>
        </authorList>
    </citation>
    <scope>NUCLEOTIDE SEQUENCE [LARGE SCALE GENOMIC DNA]</scope>
    <source>
        <strain evidence="1 2">ALL</strain>
    </source>
</reference>
<dbReference type="EMBL" id="AZBU02000006">
    <property type="protein sequence ID" value="TKR72475.1"/>
    <property type="molecule type" value="Genomic_DNA"/>
</dbReference>
<reference evidence="1 2" key="1">
    <citation type="journal article" date="2015" name="Genome Biol.">
        <title>Comparative genomics of Steinernema reveals deeply conserved gene regulatory networks.</title>
        <authorList>
            <person name="Dillman A.R."/>
            <person name="Macchietto M."/>
            <person name="Porter C.F."/>
            <person name="Rogers A."/>
            <person name="Williams B."/>
            <person name="Antoshechkin I."/>
            <person name="Lee M.M."/>
            <person name="Goodwin Z."/>
            <person name="Lu X."/>
            <person name="Lewis E.E."/>
            <person name="Goodrich-Blair H."/>
            <person name="Stock S.P."/>
            <person name="Adams B.J."/>
            <person name="Sternberg P.W."/>
            <person name="Mortazavi A."/>
        </authorList>
    </citation>
    <scope>NUCLEOTIDE SEQUENCE [LARGE SCALE GENOMIC DNA]</scope>
    <source>
        <strain evidence="1 2">ALL</strain>
    </source>
</reference>
<comment type="caution">
    <text evidence="1">The sequence shown here is derived from an EMBL/GenBank/DDBJ whole genome shotgun (WGS) entry which is preliminary data.</text>
</comment>
<protein>
    <submittedName>
        <fullName evidence="1">Uncharacterized protein</fullName>
    </submittedName>
</protein>
<accession>A0A4V6A0U7</accession>
<proteinExistence type="predicted"/>